<evidence type="ECO:0000313" key="1">
    <source>
        <dbReference type="EMBL" id="GIU51046.1"/>
    </source>
</evidence>
<name>A0ABQ4PQ12_9GAMM</name>
<evidence type="ECO:0000313" key="2">
    <source>
        <dbReference type="Proteomes" id="UP000887104"/>
    </source>
</evidence>
<organism evidence="1 2">
    <name type="scientific">Shewanella sairae</name>
    <dbReference type="NCBI Taxonomy" id="190310"/>
    <lineage>
        <taxon>Bacteria</taxon>
        <taxon>Pseudomonadati</taxon>
        <taxon>Pseudomonadota</taxon>
        <taxon>Gammaproteobacteria</taxon>
        <taxon>Alteromonadales</taxon>
        <taxon>Shewanellaceae</taxon>
        <taxon>Shewanella</taxon>
    </lineage>
</organism>
<keyword evidence="2" id="KW-1185">Reference proteome</keyword>
<dbReference type="Proteomes" id="UP000887104">
    <property type="component" value="Unassembled WGS sequence"/>
</dbReference>
<reference evidence="1" key="1">
    <citation type="submission" date="2021-05" db="EMBL/GenBank/DDBJ databases">
        <title>Molecular characterization for Shewanella algae harboring chromosomal blaOXA-55-like strains isolated from clinical and environment sample.</title>
        <authorList>
            <person name="Ohama Y."/>
            <person name="Aoki K."/>
            <person name="Harada S."/>
            <person name="Moriya K."/>
            <person name="Ishii Y."/>
            <person name="Tateda K."/>
        </authorList>
    </citation>
    <scope>NUCLEOTIDE SEQUENCE</scope>
    <source>
        <strain evidence="1">JCM 11563</strain>
    </source>
</reference>
<comment type="caution">
    <text evidence="1">The sequence shown here is derived from an EMBL/GenBank/DDBJ whole genome shotgun (WGS) entry which is preliminary data.</text>
</comment>
<dbReference type="EMBL" id="BPEY01000103">
    <property type="protein sequence ID" value="GIU51046.1"/>
    <property type="molecule type" value="Genomic_DNA"/>
</dbReference>
<accession>A0ABQ4PQ12</accession>
<proteinExistence type="predicted"/>
<protein>
    <submittedName>
        <fullName evidence="1">Uncharacterized protein</fullName>
    </submittedName>
</protein>
<gene>
    <name evidence="1" type="ORF">TUM4438_39280</name>
</gene>
<sequence length="61" mass="6817">MIASGLVPNTSKIFTFLPLWIADSHSSKWLPDSRYKPILSRSVPALEVLLCFILFGLEAIL</sequence>